<evidence type="ECO:0008006" key="2">
    <source>
        <dbReference type="Google" id="ProtNLM"/>
    </source>
</evidence>
<evidence type="ECO:0000313" key="1">
    <source>
        <dbReference type="EMBL" id="ANV80823.1"/>
    </source>
</evidence>
<sequence length="84" mass="9883">MNVNNLRISIKKYLTKKPRNTAEIYSWLNKKNVLSNYDVAELLESDDSIVRIGVVRKSGVIDKNFPLSEWATEEWVKYHERSIK</sequence>
<organism evidence="1">
    <name type="scientific">uncultured Poseidoniia archaeon</name>
    <dbReference type="NCBI Taxonomy" id="1697135"/>
    <lineage>
        <taxon>Archaea</taxon>
        <taxon>Methanobacteriati</taxon>
        <taxon>Thermoplasmatota</taxon>
        <taxon>Candidatus Poseidoniia</taxon>
        <taxon>environmental samples</taxon>
    </lineage>
</organism>
<name>A0A1B1TEW9_9ARCH</name>
<accession>A0A1B1TEW9</accession>
<dbReference type="EMBL" id="KP211909">
    <property type="protein sequence ID" value="ANV80823.1"/>
    <property type="molecule type" value="Genomic_DNA"/>
</dbReference>
<reference evidence="1" key="2">
    <citation type="journal article" date="2015" name="ISME J.">
        <title>A new class of marine Euryarchaeota group II from the Mediterranean deep chlorophyll maximum.</title>
        <authorList>
            <person name="Martin-Cuadrado A.B."/>
            <person name="Garcia-Heredia I."/>
            <person name="Molto A.G."/>
            <person name="Lopez-Ubeda R."/>
            <person name="Kimes N."/>
            <person name="Lopez-Garcia P."/>
            <person name="Moreira D."/>
            <person name="Rodriguez-Valera F."/>
        </authorList>
    </citation>
    <scope>NUCLEOTIDE SEQUENCE</scope>
</reference>
<dbReference type="SUPFAM" id="SSF46785">
    <property type="entry name" value="Winged helix' DNA-binding domain"/>
    <property type="match status" value="1"/>
</dbReference>
<dbReference type="InterPro" id="IPR036390">
    <property type="entry name" value="WH_DNA-bd_sf"/>
</dbReference>
<proteinExistence type="predicted"/>
<dbReference type="InterPro" id="IPR024619">
    <property type="entry name" value="DUF3860"/>
</dbReference>
<dbReference type="InterPro" id="IPR036388">
    <property type="entry name" value="WH-like_DNA-bd_sf"/>
</dbReference>
<dbReference type="Pfam" id="PF12976">
    <property type="entry name" value="DUF3860"/>
    <property type="match status" value="1"/>
</dbReference>
<reference evidence="1" key="1">
    <citation type="submission" date="2014-11" db="EMBL/GenBank/DDBJ databases">
        <authorList>
            <person name="Zhu J."/>
            <person name="Qi W."/>
            <person name="Song R."/>
        </authorList>
    </citation>
    <scope>NUCLEOTIDE SEQUENCE</scope>
</reference>
<dbReference type="AlphaFoldDB" id="A0A1B1TEW9"/>
<protein>
    <recommendedName>
        <fullName evidence="2">DUF3860 domain-containing protein</fullName>
    </recommendedName>
</protein>
<dbReference type="Gene3D" id="1.10.10.10">
    <property type="entry name" value="Winged helix-like DNA-binding domain superfamily/Winged helix DNA-binding domain"/>
    <property type="match status" value="1"/>
</dbReference>